<proteinExistence type="predicted"/>
<evidence type="ECO:0000313" key="1">
    <source>
        <dbReference type="EMBL" id="GGM77989.1"/>
    </source>
</evidence>
<evidence type="ECO:0000313" key="2">
    <source>
        <dbReference type="Proteomes" id="UP000597656"/>
    </source>
</evidence>
<reference evidence="2" key="1">
    <citation type="journal article" date="2019" name="Int. J. Syst. Evol. Microbiol.">
        <title>The Global Catalogue of Microorganisms (GCM) 10K type strain sequencing project: providing services to taxonomists for standard genome sequencing and annotation.</title>
        <authorList>
            <consortium name="The Broad Institute Genomics Platform"/>
            <consortium name="The Broad Institute Genome Sequencing Center for Infectious Disease"/>
            <person name="Wu L."/>
            <person name="Ma J."/>
        </authorList>
    </citation>
    <scope>NUCLEOTIDE SEQUENCE [LARGE SCALE GENOMIC DNA]</scope>
    <source>
        <strain evidence="2">CGMCC 4.7319</strain>
    </source>
</reference>
<dbReference type="EMBL" id="BMNC01000002">
    <property type="protein sequence ID" value="GGM77989.1"/>
    <property type="molecule type" value="Genomic_DNA"/>
</dbReference>
<accession>A0ABQ2HGG1</accession>
<organism evidence="1 2">
    <name type="scientific">Lentzea pudingi</name>
    <dbReference type="NCBI Taxonomy" id="1789439"/>
    <lineage>
        <taxon>Bacteria</taxon>
        <taxon>Bacillati</taxon>
        <taxon>Actinomycetota</taxon>
        <taxon>Actinomycetes</taxon>
        <taxon>Pseudonocardiales</taxon>
        <taxon>Pseudonocardiaceae</taxon>
        <taxon>Lentzea</taxon>
    </lineage>
</organism>
<protein>
    <recommendedName>
        <fullName evidence="3">RloB-like protein</fullName>
    </recommendedName>
</protein>
<dbReference type="Proteomes" id="UP000597656">
    <property type="component" value="Unassembled WGS sequence"/>
</dbReference>
<comment type="caution">
    <text evidence="1">The sequence shown here is derived from an EMBL/GenBank/DDBJ whole genome shotgun (WGS) entry which is preliminary data.</text>
</comment>
<dbReference type="InterPro" id="IPR025591">
    <property type="entry name" value="RloB"/>
</dbReference>
<name>A0ABQ2HGG1_9PSEU</name>
<gene>
    <name evidence="1" type="ORF">GCM10011609_12190</name>
</gene>
<keyword evidence="2" id="KW-1185">Reference proteome</keyword>
<sequence length="158" mass="17484">MVSGGQRTEPDYFKGFARSRRVPLKVKTKVDSPENLVRYAKSIFTADEYDGVWCVVDVDNFDIGAARVAAARAEIELVVSEPCFELWLLLHFVDHRAHIDNGKAACALLAKHVPGYGKGLDYTIFDEHVELAVERAKSLGPGNPGTDVWRLVEAVLKA</sequence>
<evidence type="ECO:0008006" key="3">
    <source>
        <dbReference type="Google" id="ProtNLM"/>
    </source>
</evidence>
<dbReference type="Pfam" id="PF13707">
    <property type="entry name" value="RloB"/>
    <property type="match status" value="1"/>
</dbReference>